<evidence type="ECO:0000313" key="5">
    <source>
        <dbReference type="EMBL" id="AXY73109.1"/>
    </source>
</evidence>
<dbReference type="PANTHER" id="PTHR11361">
    <property type="entry name" value="DNA MISMATCH REPAIR PROTEIN MUTS FAMILY MEMBER"/>
    <property type="match status" value="1"/>
</dbReference>
<dbReference type="InterPro" id="IPR036187">
    <property type="entry name" value="DNA_mismatch_repair_MutS_sf"/>
</dbReference>
<protein>
    <submittedName>
        <fullName evidence="5">DNA mismatch repair protein</fullName>
    </submittedName>
</protein>
<dbReference type="Pfam" id="PF05192">
    <property type="entry name" value="MutS_III"/>
    <property type="match status" value="1"/>
</dbReference>
<dbReference type="InterPro" id="IPR027417">
    <property type="entry name" value="P-loop_NTPase"/>
</dbReference>
<dbReference type="InterPro" id="IPR045076">
    <property type="entry name" value="MutS"/>
</dbReference>
<evidence type="ECO:0000313" key="6">
    <source>
        <dbReference type="Proteomes" id="UP000263900"/>
    </source>
</evidence>
<evidence type="ECO:0000256" key="2">
    <source>
        <dbReference type="ARBA" id="ARBA00022840"/>
    </source>
</evidence>
<dbReference type="SUPFAM" id="SSF52540">
    <property type="entry name" value="P-loop containing nucleoside triphosphate hydrolases"/>
    <property type="match status" value="1"/>
</dbReference>
<dbReference type="InterPro" id="IPR000432">
    <property type="entry name" value="DNA_mismatch_repair_MutS_C"/>
</dbReference>
<gene>
    <name evidence="5" type="ORF">D3H65_03595</name>
</gene>
<dbReference type="KEGG" id="pseg:D3H65_03595"/>
<accession>A0A3B7MIQ0</accession>
<dbReference type="InterPro" id="IPR007696">
    <property type="entry name" value="DNA_mismatch_repair_MutS_core"/>
</dbReference>
<organism evidence="5 6">
    <name type="scientific">Paraflavitalea soli</name>
    <dbReference type="NCBI Taxonomy" id="2315862"/>
    <lineage>
        <taxon>Bacteria</taxon>
        <taxon>Pseudomonadati</taxon>
        <taxon>Bacteroidota</taxon>
        <taxon>Chitinophagia</taxon>
        <taxon>Chitinophagales</taxon>
        <taxon>Chitinophagaceae</taxon>
        <taxon>Paraflavitalea</taxon>
    </lineage>
</organism>
<evidence type="ECO:0000256" key="3">
    <source>
        <dbReference type="ARBA" id="ARBA00023125"/>
    </source>
</evidence>
<keyword evidence="3" id="KW-0238">DNA-binding</keyword>
<dbReference type="SUPFAM" id="SSF48334">
    <property type="entry name" value="DNA repair protein MutS, domain III"/>
    <property type="match status" value="1"/>
</dbReference>
<name>A0A3B7MIQ0_9BACT</name>
<dbReference type="Pfam" id="PF00488">
    <property type="entry name" value="MutS_V"/>
    <property type="match status" value="1"/>
</dbReference>
<dbReference type="RefSeq" id="WP_119048947.1">
    <property type="nucleotide sequence ID" value="NZ_CP032157.1"/>
</dbReference>
<dbReference type="GO" id="GO:0030983">
    <property type="term" value="F:mismatched DNA binding"/>
    <property type="evidence" value="ECO:0007669"/>
    <property type="project" value="InterPro"/>
</dbReference>
<keyword evidence="6" id="KW-1185">Reference proteome</keyword>
<dbReference type="EMBL" id="CP032157">
    <property type="protein sequence ID" value="AXY73109.1"/>
    <property type="molecule type" value="Genomic_DNA"/>
</dbReference>
<keyword evidence="1" id="KW-0547">Nucleotide-binding</keyword>
<dbReference type="Gene3D" id="1.10.1420.10">
    <property type="match status" value="1"/>
</dbReference>
<sequence length="449" mass="51237">MAFIADKQTLDDLNIFGKHRSGGIYHLFNKTHTNGGARLLEEMFTYPLSDAEKINRRSRIIQYFLQKQASFPFANEAFDAIEHYLSNTDERSRLVEGDDTLQRRVRNYMGADTEYELLHKGVVAAIDIFNTLRDFLHQLQAQKAPPAYQAEVQGMETLLQNEQLTWMYEEKGNKKLPYAKTAKYDQVLRFAAREKIRKLLSYLYHMDVYLSIAQVAKDRGFAFTQAEAAGGHTLHIEGMYHPLLPKAVANTLEVDQHSHVIFLTGANMAGKSTFMKTLGITIFLAHMGFPVPAARMTFSVQSGLYTTINLSDNLHMGYSHFYAEVLRLKKVAEQVNRTENIVVIFDELFRGTNVKDAYDATVAITAAFAEKHHCTFVISTHIIEAGEVLKKQFDNINFVYFPTVMNGHIPGYTYQLTSGITNDRHGMMIINNERIIEIIKSRQQRLKTV</sequence>
<proteinExistence type="predicted"/>
<dbReference type="AlphaFoldDB" id="A0A3B7MIQ0"/>
<dbReference type="OrthoDB" id="1097361at2"/>
<feature type="domain" description="DNA mismatch repair proteins mutS family" evidence="4">
    <location>
        <begin position="258"/>
        <end position="444"/>
    </location>
</feature>
<dbReference type="SMART" id="SM00534">
    <property type="entry name" value="MUTSac"/>
    <property type="match status" value="1"/>
</dbReference>
<dbReference type="GO" id="GO:0005524">
    <property type="term" value="F:ATP binding"/>
    <property type="evidence" value="ECO:0007669"/>
    <property type="project" value="UniProtKB-KW"/>
</dbReference>
<dbReference type="GO" id="GO:0005829">
    <property type="term" value="C:cytosol"/>
    <property type="evidence" value="ECO:0007669"/>
    <property type="project" value="TreeGrafter"/>
</dbReference>
<dbReference type="GO" id="GO:0006298">
    <property type="term" value="P:mismatch repair"/>
    <property type="evidence" value="ECO:0007669"/>
    <property type="project" value="InterPro"/>
</dbReference>
<dbReference type="Proteomes" id="UP000263900">
    <property type="component" value="Chromosome"/>
</dbReference>
<dbReference type="GO" id="GO:0140664">
    <property type="term" value="F:ATP-dependent DNA damage sensor activity"/>
    <property type="evidence" value="ECO:0007669"/>
    <property type="project" value="InterPro"/>
</dbReference>
<reference evidence="5 6" key="1">
    <citation type="submission" date="2018-09" db="EMBL/GenBank/DDBJ databases">
        <title>Genome sequencing of strain 6GH32-13.</title>
        <authorList>
            <person name="Weon H.-Y."/>
            <person name="Heo J."/>
            <person name="Kwon S.-W."/>
        </authorList>
    </citation>
    <scope>NUCLEOTIDE SEQUENCE [LARGE SCALE GENOMIC DNA]</scope>
    <source>
        <strain evidence="5 6">5GH32-13</strain>
    </source>
</reference>
<evidence type="ECO:0000256" key="1">
    <source>
        <dbReference type="ARBA" id="ARBA00022741"/>
    </source>
</evidence>
<dbReference type="Gene3D" id="3.40.50.300">
    <property type="entry name" value="P-loop containing nucleotide triphosphate hydrolases"/>
    <property type="match status" value="1"/>
</dbReference>
<dbReference type="PANTHER" id="PTHR11361:SF99">
    <property type="entry name" value="DNA MISMATCH REPAIR PROTEIN"/>
    <property type="match status" value="1"/>
</dbReference>
<keyword evidence="2" id="KW-0067">ATP-binding</keyword>
<evidence type="ECO:0000259" key="4">
    <source>
        <dbReference type="SMART" id="SM00534"/>
    </source>
</evidence>